<comment type="caution">
    <text evidence="7">The sequence shown here is derived from an EMBL/GenBank/DDBJ whole genome shotgun (WGS) entry which is preliminary data.</text>
</comment>
<evidence type="ECO:0000256" key="1">
    <source>
        <dbReference type="ARBA" id="ARBA00008348"/>
    </source>
</evidence>
<evidence type="ECO:0000313" key="8">
    <source>
        <dbReference type="Proteomes" id="UP000003573"/>
    </source>
</evidence>
<dbReference type="RefSeq" id="WP_003079734.1">
    <property type="nucleotide sequence ID" value="NZ_AEUW02000001.1"/>
</dbReference>
<reference evidence="7 8" key="1">
    <citation type="journal article" date="2014" name="Int. J. Syst. Evol. Microbiol.">
        <title>Phylogenomics and the dynamic genome evolution of the genus Streptococcus.</title>
        <authorList>
            <consortium name="The Broad Institute Genome Sequencing Platform"/>
            <person name="Richards V.P."/>
            <person name="Palmer S.R."/>
            <person name="Pavinski Bitar P.D."/>
            <person name="Qin X."/>
            <person name="Weinstock G.M."/>
            <person name="Highlander S.K."/>
            <person name="Town C.D."/>
            <person name="Burne R.A."/>
            <person name="Stanhope M.J."/>
        </authorList>
    </citation>
    <scope>NUCLEOTIDE SEQUENCE [LARGE SCALE GENOMIC DNA]</scope>
    <source>
        <strain evidence="7 8">NCTC 11558</strain>
    </source>
</reference>
<dbReference type="CDD" id="cd00165">
    <property type="entry name" value="S4"/>
    <property type="match status" value="1"/>
</dbReference>
<evidence type="ECO:0000313" key="7">
    <source>
        <dbReference type="EMBL" id="EHJ52082.1"/>
    </source>
</evidence>
<dbReference type="Proteomes" id="UP000003573">
    <property type="component" value="Unassembled WGS sequence"/>
</dbReference>
<dbReference type="OrthoDB" id="9807213at2"/>
<dbReference type="FunFam" id="3.10.290.10:FF:000003">
    <property type="entry name" value="Pseudouridine synthase"/>
    <property type="match status" value="1"/>
</dbReference>
<keyword evidence="2 4" id="KW-0694">RNA-binding</keyword>
<comment type="similarity">
    <text evidence="1 5">Belongs to the pseudouridine synthase RsuA family.</text>
</comment>
<dbReference type="PROSITE" id="PS01149">
    <property type="entry name" value="PSI_RSU"/>
    <property type="match status" value="1"/>
</dbReference>
<dbReference type="InterPro" id="IPR020094">
    <property type="entry name" value="TruA/RsuA/RluB/E/F_N"/>
</dbReference>
<dbReference type="InterPro" id="IPR036986">
    <property type="entry name" value="S4_RNA-bd_sf"/>
</dbReference>
<dbReference type="NCBIfam" id="TIGR00093">
    <property type="entry name" value="pseudouridine synthase"/>
    <property type="match status" value="1"/>
</dbReference>
<dbReference type="Pfam" id="PF00849">
    <property type="entry name" value="PseudoU_synth_2"/>
    <property type="match status" value="1"/>
</dbReference>
<dbReference type="GO" id="GO:0000455">
    <property type="term" value="P:enzyme-directed rRNA pseudouridine synthesis"/>
    <property type="evidence" value="ECO:0007669"/>
    <property type="project" value="UniProtKB-ARBA"/>
</dbReference>
<evidence type="ECO:0000256" key="3">
    <source>
        <dbReference type="ARBA" id="ARBA00023235"/>
    </source>
</evidence>
<dbReference type="SUPFAM" id="SSF55174">
    <property type="entry name" value="Alpha-L RNA-binding motif"/>
    <property type="match status" value="1"/>
</dbReference>
<dbReference type="PANTHER" id="PTHR47683:SF2">
    <property type="entry name" value="RNA-BINDING S4 DOMAIN-CONTAINING PROTEIN"/>
    <property type="match status" value="1"/>
</dbReference>
<sequence>MRINKYIAHAGVTSRRKAETYIKEGLVTVNGQVVTKLATNVKAGDLVEIKGQPIYNEEKVYYLLNKPRGVISTVSDDKGRKTVLDLLPNVKERIYPVGRLDWDTSGVLILTNDGDFTDQMIHPRNEIDKVYLARVKGLANKENLRPLTRGVLIDDKKTKPAHYRILKVDTVKNRSVIELTIHEGRNHQVKKMLEAVGLLVDKLSRIRFGTIDLKGLGSGESRRLSKKEIGQLYNAAAHKKNEKNSN</sequence>
<dbReference type="Pfam" id="PF01479">
    <property type="entry name" value="S4"/>
    <property type="match status" value="1"/>
</dbReference>
<dbReference type="InterPro" id="IPR002942">
    <property type="entry name" value="S4_RNA-bd"/>
</dbReference>
<proteinExistence type="inferred from homology"/>
<name>G5JY79_9STRE</name>
<dbReference type="PROSITE" id="PS50889">
    <property type="entry name" value="S4"/>
    <property type="match status" value="1"/>
</dbReference>
<evidence type="ECO:0000259" key="6">
    <source>
        <dbReference type="SMART" id="SM00363"/>
    </source>
</evidence>
<dbReference type="Gene3D" id="3.30.70.1560">
    <property type="entry name" value="Alpha-L RNA-binding motif"/>
    <property type="match status" value="1"/>
</dbReference>
<accession>G5JY79</accession>
<dbReference type="InterPro" id="IPR000748">
    <property type="entry name" value="PsdUridine_synth_RsuA/RluB/E/F"/>
</dbReference>
<dbReference type="PANTHER" id="PTHR47683">
    <property type="entry name" value="PSEUDOURIDINE SYNTHASE FAMILY PROTEIN-RELATED"/>
    <property type="match status" value="1"/>
</dbReference>
<organism evidence="7 8">
    <name type="scientific">Streptococcus macacae NCTC 11558</name>
    <dbReference type="NCBI Taxonomy" id="764298"/>
    <lineage>
        <taxon>Bacteria</taxon>
        <taxon>Bacillati</taxon>
        <taxon>Bacillota</taxon>
        <taxon>Bacilli</taxon>
        <taxon>Lactobacillales</taxon>
        <taxon>Streptococcaceae</taxon>
        <taxon>Streptococcus</taxon>
    </lineage>
</organism>
<dbReference type="InterPro" id="IPR006145">
    <property type="entry name" value="PsdUridine_synth_RsuA/RluA"/>
</dbReference>
<protein>
    <recommendedName>
        <fullName evidence="5">Pseudouridine synthase</fullName>
        <ecNumber evidence="5">5.4.99.-</ecNumber>
    </recommendedName>
</protein>
<dbReference type="EMBL" id="AEUW02000001">
    <property type="protein sequence ID" value="EHJ52082.1"/>
    <property type="molecule type" value="Genomic_DNA"/>
</dbReference>
<dbReference type="GO" id="GO:0120159">
    <property type="term" value="F:rRNA pseudouridine synthase activity"/>
    <property type="evidence" value="ECO:0007669"/>
    <property type="project" value="UniProtKB-ARBA"/>
</dbReference>
<dbReference type="Gene3D" id="3.30.70.580">
    <property type="entry name" value="Pseudouridine synthase I, catalytic domain, N-terminal subdomain"/>
    <property type="match status" value="1"/>
</dbReference>
<dbReference type="Gene3D" id="3.10.290.10">
    <property type="entry name" value="RNA-binding S4 domain"/>
    <property type="match status" value="1"/>
</dbReference>
<dbReference type="InterPro" id="IPR018496">
    <property type="entry name" value="PsdUridine_synth_RsuA/RluB_CS"/>
</dbReference>
<dbReference type="eggNOG" id="COG1187">
    <property type="taxonomic scope" value="Bacteria"/>
</dbReference>
<evidence type="ECO:0000256" key="4">
    <source>
        <dbReference type="PROSITE-ProRule" id="PRU00182"/>
    </source>
</evidence>
<dbReference type="CDD" id="cd02870">
    <property type="entry name" value="PseudoU_synth_RsuA_like"/>
    <property type="match status" value="1"/>
</dbReference>
<dbReference type="FunFam" id="3.30.70.1560:FF:000001">
    <property type="entry name" value="Pseudouridine synthase"/>
    <property type="match status" value="1"/>
</dbReference>
<gene>
    <name evidence="7" type="primary">rluB</name>
    <name evidence="7" type="ORF">STRMA_0139</name>
</gene>
<dbReference type="SMART" id="SM00363">
    <property type="entry name" value="S4"/>
    <property type="match status" value="1"/>
</dbReference>
<dbReference type="InterPro" id="IPR050343">
    <property type="entry name" value="RsuA_PseudoU_synthase"/>
</dbReference>
<keyword evidence="3 5" id="KW-0413">Isomerase</keyword>
<feature type="domain" description="RNA-binding S4" evidence="6">
    <location>
        <begin position="1"/>
        <end position="64"/>
    </location>
</feature>
<dbReference type="EC" id="5.4.99.-" evidence="5"/>
<evidence type="ECO:0000256" key="5">
    <source>
        <dbReference type="RuleBase" id="RU003887"/>
    </source>
</evidence>
<dbReference type="STRING" id="764298.STRMA_0139"/>
<dbReference type="InterPro" id="IPR020103">
    <property type="entry name" value="PsdUridine_synth_cat_dom_sf"/>
</dbReference>
<keyword evidence="8" id="KW-1185">Reference proteome</keyword>
<dbReference type="GO" id="GO:0005829">
    <property type="term" value="C:cytosol"/>
    <property type="evidence" value="ECO:0007669"/>
    <property type="project" value="UniProtKB-ARBA"/>
</dbReference>
<dbReference type="AlphaFoldDB" id="G5JY79"/>
<evidence type="ECO:0000256" key="2">
    <source>
        <dbReference type="ARBA" id="ARBA00022884"/>
    </source>
</evidence>
<dbReference type="FunFam" id="3.30.70.580:FF:000005">
    <property type="entry name" value="Pseudouridine synthase"/>
    <property type="match status" value="1"/>
</dbReference>
<dbReference type="GO" id="GO:0003723">
    <property type="term" value="F:RNA binding"/>
    <property type="evidence" value="ECO:0007669"/>
    <property type="project" value="UniProtKB-KW"/>
</dbReference>
<dbReference type="SUPFAM" id="SSF55120">
    <property type="entry name" value="Pseudouridine synthase"/>
    <property type="match status" value="1"/>
</dbReference>
<dbReference type="InterPro" id="IPR042092">
    <property type="entry name" value="PsdUridine_s_RsuA/RluB/E/F_cat"/>
</dbReference>